<evidence type="ECO:0000256" key="11">
    <source>
        <dbReference type="ARBA" id="ARBA00022771"/>
    </source>
</evidence>
<dbReference type="PANTHER" id="PTHR20973">
    <property type="entry name" value="NON-SMC ELEMENT 1-RELATED"/>
    <property type="match status" value="1"/>
</dbReference>
<dbReference type="Proteomes" id="UP001152622">
    <property type="component" value="Chromosome 12"/>
</dbReference>
<dbReference type="InterPro" id="IPR011513">
    <property type="entry name" value="Nse1"/>
</dbReference>
<name>A0A9Q1IM59_SYNKA</name>
<evidence type="ECO:0000256" key="16">
    <source>
        <dbReference type="ARBA" id="ARBA00023204"/>
    </source>
</evidence>
<dbReference type="Gene3D" id="3.30.40.10">
    <property type="entry name" value="Zinc/RING finger domain, C3HC4 (zinc finger)"/>
    <property type="match status" value="1"/>
</dbReference>
<sequence>MSRLMTDGHRRFLQTMMSIGVMESSKAKAMYPHFCGDQSTPAQIDDFISVINTQLQPMFMQIGKGMSEDDGLQYYALVNMAQTDITRMSSHYADNELELFRKTMDSIVDSETGTASSTYILNCADGLQTKKMKKKEVENVLDRLVQDKWLNEKRGEYTLSTRCIIEMEPYIRNVYQDLVKSCAMCHSLAFQNQTCESCGIRMHLPCAAKYFKNHADPLCPSCKDYWPHEIPVFQSQSLSQSASTQANTAPAPTASRRTRK</sequence>
<comment type="subcellular location">
    <subcellularLocation>
        <location evidence="3">Chromosome</location>
        <location evidence="3">Telomere</location>
    </subcellularLocation>
    <subcellularLocation>
        <location evidence="2 18">Nucleus</location>
    </subcellularLocation>
</comment>
<accession>A0A9Q1IM59</accession>
<dbReference type="GO" id="GO:0000781">
    <property type="term" value="C:chromosome, telomeric region"/>
    <property type="evidence" value="ECO:0007669"/>
    <property type="project" value="UniProtKB-SubCell"/>
</dbReference>
<keyword evidence="7" id="KW-0158">Chromosome</keyword>
<organism evidence="21 22">
    <name type="scientific">Synaphobranchus kaupii</name>
    <name type="common">Kaup's arrowtooth eel</name>
    <dbReference type="NCBI Taxonomy" id="118154"/>
    <lineage>
        <taxon>Eukaryota</taxon>
        <taxon>Metazoa</taxon>
        <taxon>Chordata</taxon>
        <taxon>Craniata</taxon>
        <taxon>Vertebrata</taxon>
        <taxon>Euteleostomi</taxon>
        <taxon>Actinopterygii</taxon>
        <taxon>Neopterygii</taxon>
        <taxon>Teleostei</taxon>
        <taxon>Anguilliformes</taxon>
        <taxon>Synaphobranchidae</taxon>
        <taxon>Synaphobranchus</taxon>
    </lineage>
</organism>
<dbReference type="GO" id="GO:0000724">
    <property type="term" value="P:double-strand break repair via homologous recombination"/>
    <property type="evidence" value="ECO:0007669"/>
    <property type="project" value="TreeGrafter"/>
</dbReference>
<dbReference type="EC" id="2.3.2.27" evidence="5 18"/>
<evidence type="ECO:0000313" key="22">
    <source>
        <dbReference type="Proteomes" id="UP001152622"/>
    </source>
</evidence>
<keyword evidence="11 18" id="KW-0863">Zinc-finger</keyword>
<evidence type="ECO:0000256" key="2">
    <source>
        <dbReference type="ARBA" id="ARBA00004123"/>
    </source>
</evidence>
<dbReference type="InterPro" id="IPR036388">
    <property type="entry name" value="WH-like_DNA-bd_sf"/>
</dbReference>
<comment type="function">
    <text evidence="18">RING-type zinc finger-containing E3 ubiquitin ligase that assembles with melanoma antigen protein (MAGE) to catalyze the direct transfer of ubiquitin from E2 ubiquitin-conjugating enzyme to a specific substrate. Involved in maintenance of genome integrity, DNA damage response and DNA repair.</text>
</comment>
<evidence type="ECO:0000256" key="7">
    <source>
        <dbReference type="ARBA" id="ARBA00022454"/>
    </source>
</evidence>
<dbReference type="GO" id="GO:0005634">
    <property type="term" value="C:nucleus"/>
    <property type="evidence" value="ECO:0007669"/>
    <property type="project" value="UniProtKB-SubCell"/>
</dbReference>
<evidence type="ECO:0000256" key="15">
    <source>
        <dbReference type="ARBA" id="ARBA00023172"/>
    </source>
</evidence>
<evidence type="ECO:0000256" key="4">
    <source>
        <dbReference type="ARBA" id="ARBA00010258"/>
    </source>
</evidence>
<comment type="similarity">
    <text evidence="4 18">Belongs to the NSE1 family.</text>
</comment>
<reference evidence="21" key="1">
    <citation type="journal article" date="2023" name="Science">
        <title>Genome structures resolve the early diversification of teleost fishes.</title>
        <authorList>
            <person name="Parey E."/>
            <person name="Louis A."/>
            <person name="Montfort J."/>
            <person name="Bouchez O."/>
            <person name="Roques C."/>
            <person name="Iampietro C."/>
            <person name="Lluch J."/>
            <person name="Castinel A."/>
            <person name="Donnadieu C."/>
            <person name="Desvignes T."/>
            <person name="Floi Bucao C."/>
            <person name="Jouanno E."/>
            <person name="Wen M."/>
            <person name="Mejri S."/>
            <person name="Dirks R."/>
            <person name="Jansen H."/>
            <person name="Henkel C."/>
            <person name="Chen W.J."/>
            <person name="Zahm M."/>
            <person name="Cabau C."/>
            <person name="Klopp C."/>
            <person name="Thompson A.W."/>
            <person name="Robinson-Rechavi M."/>
            <person name="Braasch I."/>
            <person name="Lecointre G."/>
            <person name="Bobe J."/>
            <person name="Postlethwait J.H."/>
            <person name="Berthelot C."/>
            <person name="Roest Crollius H."/>
            <person name="Guiguen Y."/>
        </authorList>
    </citation>
    <scope>NUCLEOTIDE SEQUENCE</scope>
    <source>
        <strain evidence="21">WJC10195</strain>
    </source>
</reference>
<feature type="domain" description="Non-structural maintenance of chromosomes element 1 RING C4HC3-type" evidence="20">
    <location>
        <begin position="182"/>
        <end position="222"/>
    </location>
</feature>
<dbReference type="FunFam" id="3.90.1150.220:FF:000001">
    <property type="entry name" value="Non-structural maintenance of chromosomes element 1 homolog"/>
    <property type="match status" value="1"/>
</dbReference>
<evidence type="ECO:0000256" key="12">
    <source>
        <dbReference type="ARBA" id="ARBA00022786"/>
    </source>
</evidence>
<keyword evidence="15 18" id="KW-0233">DNA recombination</keyword>
<keyword evidence="14" id="KW-0779">Telomere</keyword>
<evidence type="ECO:0000256" key="9">
    <source>
        <dbReference type="ARBA" id="ARBA00022723"/>
    </source>
</evidence>
<dbReference type="Gene3D" id="3.90.1150.220">
    <property type="match status" value="1"/>
</dbReference>
<evidence type="ECO:0000259" key="20">
    <source>
        <dbReference type="Pfam" id="PF08746"/>
    </source>
</evidence>
<dbReference type="Pfam" id="PF08746">
    <property type="entry name" value="zf-RING-like"/>
    <property type="match status" value="1"/>
</dbReference>
<comment type="subunit">
    <text evidence="18">Component of the Smc5-Smc6 complex.</text>
</comment>
<dbReference type="GO" id="GO:0061630">
    <property type="term" value="F:ubiquitin protein ligase activity"/>
    <property type="evidence" value="ECO:0007669"/>
    <property type="project" value="UniProtKB-UniRule"/>
</dbReference>
<keyword evidence="12 18" id="KW-0833">Ubl conjugation pathway</keyword>
<keyword evidence="9 18" id="KW-0479">Metal-binding</keyword>
<dbReference type="Pfam" id="PF07574">
    <property type="entry name" value="SMC_Nse1"/>
    <property type="match status" value="1"/>
</dbReference>
<keyword evidence="8 18" id="KW-0808">Transferase</keyword>
<evidence type="ECO:0000256" key="5">
    <source>
        <dbReference type="ARBA" id="ARBA00012483"/>
    </source>
</evidence>
<dbReference type="InterPro" id="IPR013083">
    <property type="entry name" value="Znf_RING/FYVE/PHD"/>
</dbReference>
<dbReference type="AlphaFoldDB" id="A0A9Q1IM59"/>
<evidence type="ECO:0000256" key="14">
    <source>
        <dbReference type="ARBA" id="ARBA00022895"/>
    </source>
</evidence>
<feature type="region of interest" description="Disordered" evidence="19">
    <location>
        <begin position="238"/>
        <end position="260"/>
    </location>
</feature>
<evidence type="ECO:0000256" key="10">
    <source>
        <dbReference type="ARBA" id="ARBA00022763"/>
    </source>
</evidence>
<evidence type="ECO:0000313" key="21">
    <source>
        <dbReference type="EMBL" id="KAJ8344666.1"/>
    </source>
</evidence>
<keyword evidence="13 18" id="KW-0862">Zinc</keyword>
<comment type="caution">
    <text evidence="21">The sequence shown here is derived from an EMBL/GenBank/DDBJ whole genome shotgun (WGS) entry which is preliminary data.</text>
</comment>
<proteinExistence type="inferred from homology"/>
<keyword evidence="10 18" id="KW-0227">DNA damage</keyword>
<evidence type="ECO:0000256" key="19">
    <source>
        <dbReference type="SAM" id="MobiDB-lite"/>
    </source>
</evidence>
<keyword evidence="17 18" id="KW-0539">Nucleus</keyword>
<evidence type="ECO:0000256" key="17">
    <source>
        <dbReference type="ARBA" id="ARBA00023242"/>
    </source>
</evidence>
<evidence type="ECO:0000256" key="13">
    <source>
        <dbReference type="ARBA" id="ARBA00022833"/>
    </source>
</evidence>
<dbReference type="GO" id="GO:0008270">
    <property type="term" value="F:zinc ion binding"/>
    <property type="evidence" value="ECO:0007669"/>
    <property type="project" value="UniProtKB-KW"/>
</dbReference>
<dbReference type="OrthoDB" id="185455at2759"/>
<protein>
    <recommendedName>
        <fullName evidence="6 18">Non-structural maintenance of chromosomes element 1 homolog</fullName>
        <ecNumber evidence="5 18">2.3.2.27</ecNumber>
    </recommendedName>
</protein>
<gene>
    <name evidence="21" type="ORF">SKAU_G00288590</name>
</gene>
<keyword evidence="16 18" id="KW-0234">DNA repair</keyword>
<keyword evidence="22" id="KW-1185">Reference proteome</keyword>
<evidence type="ECO:0000256" key="6">
    <source>
        <dbReference type="ARBA" id="ARBA00019422"/>
    </source>
</evidence>
<dbReference type="InterPro" id="IPR014857">
    <property type="entry name" value="Nse1_RING_C4HC3-type"/>
</dbReference>
<dbReference type="FunFam" id="1.10.10.10:FF:000270">
    <property type="entry name" value="Non-structural maintenance of chromosomes element 1 homolog"/>
    <property type="match status" value="1"/>
</dbReference>
<dbReference type="GO" id="GO:0030915">
    <property type="term" value="C:Smc5-Smc6 complex"/>
    <property type="evidence" value="ECO:0007669"/>
    <property type="project" value="UniProtKB-UniRule"/>
</dbReference>
<dbReference type="Gene3D" id="1.10.10.10">
    <property type="entry name" value="Winged helix-like DNA-binding domain superfamily/Winged helix DNA-binding domain"/>
    <property type="match status" value="1"/>
</dbReference>
<evidence type="ECO:0000256" key="3">
    <source>
        <dbReference type="ARBA" id="ARBA00004574"/>
    </source>
</evidence>
<evidence type="ECO:0000256" key="18">
    <source>
        <dbReference type="RuleBase" id="RU368018"/>
    </source>
</evidence>
<dbReference type="CDD" id="cd16493">
    <property type="entry name" value="RING-CH-C4HC3_NSE1"/>
    <property type="match status" value="1"/>
</dbReference>
<evidence type="ECO:0000256" key="8">
    <source>
        <dbReference type="ARBA" id="ARBA00022679"/>
    </source>
</evidence>
<comment type="catalytic activity">
    <reaction evidence="1 18">
        <text>S-ubiquitinyl-[E2 ubiquitin-conjugating enzyme]-L-cysteine + [acceptor protein]-L-lysine = [E2 ubiquitin-conjugating enzyme]-L-cysteine + N(6)-ubiquitinyl-[acceptor protein]-L-lysine.</text>
        <dbReference type="EC" id="2.3.2.27"/>
    </reaction>
</comment>
<dbReference type="PANTHER" id="PTHR20973:SF0">
    <property type="entry name" value="NON-STRUCTURAL MAINTENANCE OF CHROMOSOMES ELEMENT 1 HOMOLOG"/>
    <property type="match status" value="1"/>
</dbReference>
<evidence type="ECO:0000256" key="1">
    <source>
        <dbReference type="ARBA" id="ARBA00000900"/>
    </source>
</evidence>
<dbReference type="EMBL" id="JAINUF010000012">
    <property type="protein sequence ID" value="KAJ8344666.1"/>
    <property type="molecule type" value="Genomic_DNA"/>
</dbReference>